<evidence type="ECO:0000313" key="14">
    <source>
        <dbReference type="Proteomes" id="UP001367508"/>
    </source>
</evidence>
<keyword evidence="9 10" id="KW-0472">Membrane</keyword>
<evidence type="ECO:0000313" key="13">
    <source>
        <dbReference type="EMBL" id="KAK7327884.1"/>
    </source>
</evidence>
<keyword evidence="14" id="KW-1185">Reference proteome</keyword>
<feature type="transmembrane region" description="Helical" evidence="10">
    <location>
        <begin position="941"/>
        <end position="960"/>
    </location>
</feature>
<dbReference type="EMBL" id="JAYMYQ010000005">
    <property type="protein sequence ID" value="KAK7327884.1"/>
    <property type="molecule type" value="Genomic_DNA"/>
</dbReference>
<dbReference type="InterPro" id="IPR021319">
    <property type="entry name" value="DUF2921"/>
</dbReference>
<feature type="domain" description="DUF2921" evidence="12">
    <location>
        <begin position="324"/>
        <end position="462"/>
    </location>
</feature>
<comment type="catalytic activity">
    <reaction evidence="1">
        <text>S-ubiquitinyl-[E2 ubiquitin-conjugating enzyme]-L-cysteine + [acceptor protein]-L-lysine = [E2 ubiquitin-conjugating enzyme]-L-cysteine + N(6)-ubiquitinyl-[acceptor protein]-L-lysine.</text>
        <dbReference type="EC" id="2.3.2.27"/>
    </reaction>
</comment>
<evidence type="ECO:0000256" key="9">
    <source>
        <dbReference type="ARBA" id="ARBA00023136"/>
    </source>
</evidence>
<dbReference type="AlphaFoldDB" id="A0AAN9L274"/>
<dbReference type="GO" id="GO:0061630">
    <property type="term" value="F:ubiquitin protein ligase activity"/>
    <property type="evidence" value="ECO:0007669"/>
    <property type="project" value="UniProtKB-EC"/>
</dbReference>
<evidence type="ECO:0000259" key="12">
    <source>
        <dbReference type="Pfam" id="PF25333"/>
    </source>
</evidence>
<evidence type="ECO:0000256" key="5">
    <source>
        <dbReference type="ARBA" id="ARBA00022679"/>
    </source>
</evidence>
<keyword evidence="6 10" id="KW-0812">Transmembrane</keyword>
<accession>A0AAN9L274</accession>
<sequence length="991" mass="112339">MSPHSEALSDFPFLQSTFLKRKSQNPRNRKSPSKCDTASAMEYYSSSLQLQRSRVFFINLHNPPSFNPLFIFFFLFFFLCNFSSVSSKPSDSPFESTYVRLCNHLVAASAVRSDAVSVPEVANELRFQSGYFSGGDQIFNRSDTSKHVSFRATSVHRSESDGVYELRGQTLLRQRRGANRVRGRLLRRVFPGRRVSHWRVSQWMRVSLRGFWSQSSGNLCMIGTGSYSNMKNANVVLKLRYPRNLNLLDCLISGTLESFDEKNSLQYFEPISILALSQGSNYKFTFIGNQKESVCGGGSDGQTLSLRNLGQGACTAFLGHTDRFELEYGNRCGNVSCNPLGGDVERLPDFMLFQGTQCVERQKIRMLLGFPDFGFHDAVFPFYPNATLVSEGMWDEKESRLCAVACRILNINESWSYPHVGDCSVKLSLRFPAVLSLRNRSTVLGQISSDKVIGEPGYFSKVGFQGSLKISKGLHGFQYKYTEIDRVRKSCAEKMSARGKGKRYPDGYSDMTFNLLVTNTKGQVAHGYLSPLFVGDQIYDGQQYGIPIVSTTGKPKAHSIQLDNDGNWLNVSYMMNFNLPPDFKFGSRVSLTEVKIDAEGIYNRNTGVVCMIGCQHLRSTDKILIKNESLDCEIMVNVQFPPLNAKEGESLKGTIESTRQESDPYYFDPLQLSSNSISTRQADASIWRMDFEIIMALISNTLACVFLGLQLLHVKKHPDVLPYISVVMLVIIALGHMIPLMLNFEALFVPNHSVQNAFLGSGGWLEVNEVIVRVVTMIAFLLELRLVQLTWSSRQGEGSQPNLWDSEKKVLYITLPLYIGGALTAWFMHKWKNSQRRRSRPFRLSRHRFRLPREPFYRPPTLWEDFKSFAGLLLDGFLLPQFLLNIIFNSEGKALASSFYIGTTIVRILPHAYDLYRAHSSAWYLDLSYIYANHRMDFYSTAWDIIIPCGGILFALLVYFQQRFGSRCILPKGFRETSAYEKVPVIGNEDL</sequence>
<evidence type="ECO:0000256" key="7">
    <source>
        <dbReference type="ARBA" id="ARBA00022786"/>
    </source>
</evidence>
<comment type="subcellular location">
    <subcellularLocation>
        <location evidence="2">Endomembrane system</location>
        <topology evidence="2">Multi-pass membrane protein</topology>
    </subcellularLocation>
</comment>
<evidence type="ECO:0000259" key="11">
    <source>
        <dbReference type="Pfam" id="PF11145"/>
    </source>
</evidence>
<evidence type="ECO:0000256" key="3">
    <source>
        <dbReference type="ARBA" id="ARBA00004906"/>
    </source>
</evidence>
<evidence type="ECO:0000256" key="1">
    <source>
        <dbReference type="ARBA" id="ARBA00000900"/>
    </source>
</evidence>
<dbReference type="Pfam" id="PF25333">
    <property type="entry name" value="DUF2921_N"/>
    <property type="match status" value="3"/>
</dbReference>
<feature type="transmembrane region" description="Helical" evidence="10">
    <location>
        <begin position="810"/>
        <end position="828"/>
    </location>
</feature>
<evidence type="ECO:0000256" key="10">
    <source>
        <dbReference type="SAM" id="Phobius"/>
    </source>
</evidence>
<feature type="domain" description="DUF2921" evidence="12">
    <location>
        <begin position="100"/>
        <end position="272"/>
    </location>
</feature>
<name>A0AAN9L274_CANGL</name>
<reference evidence="13 14" key="1">
    <citation type="submission" date="2024-01" db="EMBL/GenBank/DDBJ databases">
        <title>The genomes of 5 underutilized Papilionoideae crops provide insights into root nodulation and disease resistanc.</title>
        <authorList>
            <person name="Jiang F."/>
        </authorList>
    </citation>
    <scope>NUCLEOTIDE SEQUENCE [LARGE SCALE GENOMIC DNA]</scope>
    <source>
        <strain evidence="13">LVBAO_FW01</strain>
        <tissue evidence="13">Leaves</tissue>
    </source>
</reference>
<dbReference type="Proteomes" id="UP001367508">
    <property type="component" value="Unassembled WGS sequence"/>
</dbReference>
<dbReference type="InterPro" id="IPR057425">
    <property type="entry name" value="DUF2921_N"/>
</dbReference>
<feature type="domain" description="SWEET-like" evidence="11">
    <location>
        <begin position="681"/>
        <end position="974"/>
    </location>
</feature>
<evidence type="ECO:0000256" key="8">
    <source>
        <dbReference type="ARBA" id="ARBA00022989"/>
    </source>
</evidence>
<organism evidence="13 14">
    <name type="scientific">Canavalia gladiata</name>
    <name type="common">Sword bean</name>
    <name type="synonym">Dolichos gladiatus</name>
    <dbReference type="NCBI Taxonomy" id="3824"/>
    <lineage>
        <taxon>Eukaryota</taxon>
        <taxon>Viridiplantae</taxon>
        <taxon>Streptophyta</taxon>
        <taxon>Embryophyta</taxon>
        <taxon>Tracheophyta</taxon>
        <taxon>Spermatophyta</taxon>
        <taxon>Magnoliopsida</taxon>
        <taxon>eudicotyledons</taxon>
        <taxon>Gunneridae</taxon>
        <taxon>Pentapetalae</taxon>
        <taxon>rosids</taxon>
        <taxon>fabids</taxon>
        <taxon>Fabales</taxon>
        <taxon>Fabaceae</taxon>
        <taxon>Papilionoideae</taxon>
        <taxon>50 kb inversion clade</taxon>
        <taxon>NPAAA clade</taxon>
        <taxon>indigoferoid/millettioid clade</taxon>
        <taxon>Phaseoleae</taxon>
        <taxon>Canavalia</taxon>
    </lineage>
</organism>
<dbReference type="PANTHER" id="PTHR33389">
    <property type="entry name" value="FAMILY PROTEIN, PUTATIVE (DUF2921)-RELATED"/>
    <property type="match status" value="1"/>
</dbReference>
<dbReference type="GO" id="GO:0012505">
    <property type="term" value="C:endomembrane system"/>
    <property type="evidence" value="ECO:0007669"/>
    <property type="project" value="UniProtKB-SubCell"/>
</dbReference>
<comment type="pathway">
    <text evidence="3">Protein modification; protein ubiquitination.</text>
</comment>
<proteinExistence type="predicted"/>
<keyword evidence="7" id="KW-0833">Ubl conjugation pathway</keyword>
<keyword evidence="5" id="KW-0808">Transferase</keyword>
<feature type="transmembrane region" description="Helical" evidence="10">
    <location>
        <begin position="720"/>
        <end position="749"/>
    </location>
</feature>
<keyword evidence="8 10" id="KW-1133">Transmembrane helix</keyword>
<evidence type="ECO:0000256" key="6">
    <source>
        <dbReference type="ARBA" id="ARBA00022692"/>
    </source>
</evidence>
<comment type="caution">
    <text evidence="13">The sequence shown here is derived from an EMBL/GenBank/DDBJ whole genome shotgun (WGS) entry which is preliminary data.</text>
</comment>
<dbReference type="Pfam" id="PF11145">
    <property type="entry name" value="DUF2921"/>
    <property type="match status" value="1"/>
</dbReference>
<dbReference type="PANTHER" id="PTHR33389:SF22">
    <property type="entry name" value="FAMILY PROTEIN, PUTATIVE (DUF2921)-RELATED"/>
    <property type="match status" value="1"/>
</dbReference>
<evidence type="ECO:0000256" key="4">
    <source>
        <dbReference type="ARBA" id="ARBA00012483"/>
    </source>
</evidence>
<gene>
    <name evidence="13" type="ORF">VNO77_21977</name>
</gene>
<feature type="transmembrane region" description="Helical" evidence="10">
    <location>
        <begin position="693"/>
        <end position="714"/>
    </location>
</feature>
<protein>
    <recommendedName>
        <fullName evidence="4">RING-type E3 ubiquitin transferase</fullName>
        <ecNumber evidence="4">2.3.2.27</ecNumber>
    </recommendedName>
</protein>
<dbReference type="EC" id="2.3.2.27" evidence="4"/>
<feature type="domain" description="DUF2921" evidence="12">
    <location>
        <begin position="488"/>
        <end position="670"/>
    </location>
</feature>
<evidence type="ECO:0000256" key="2">
    <source>
        <dbReference type="ARBA" id="ARBA00004127"/>
    </source>
</evidence>